<keyword evidence="3" id="KW-0677">Repeat</keyword>
<feature type="compositionally biased region" description="Basic and acidic residues" evidence="5">
    <location>
        <begin position="1101"/>
        <end position="1110"/>
    </location>
</feature>
<dbReference type="GO" id="GO:0005912">
    <property type="term" value="C:adherens junction"/>
    <property type="evidence" value="ECO:0007669"/>
    <property type="project" value="TreeGrafter"/>
</dbReference>
<dbReference type="GO" id="GO:0000226">
    <property type="term" value="P:microtubule cytoskeleton organization"/>
    <property type="evidence" value="ECO:0007669"/>
    <property type="project" value="TreeGrafter"/>
</dbReference>
<dbReference type="Gene3D" id="2.30.42.10">
    <property type="match status" value="3"/>
</dbReference>
<comment type="similarity">
    <text evidence="1">Belongs to the PAR3 family.</text>
</comment>
<dbReference type="Proteomes" id="UP000494165">
    <property type="component" value="Unassembled WGS sequence"/>
</dbReference>
<dbReference type="GO" id="GO:0016324">
    <property type="term" value="C:apical plasma membrane"/>
    <property type="evidence" value="ECO:0007669"/>
    <property type="project" value="TreeGrafter"/>
</dbReference>
<feature type="compositionally biased region" description="Polar residues" evidence="5">
    <location>
        <begin position="1611"/>
        <end position="1626"/>
    </location>
</feature>
<dbReference type="SUPFAM" id="SSF50156">
    <property type="entry name" value="PDZ domain-like"/>
    <property type="match status" value="3"/>
</dbReference>
<feature type="region of interest" description="Disordered" evidence="5">
    <location>
        <begin position="1013"/>
        <end position="1133"/>
    </location>
</feature>
<comment type="caution">
    <text evidence="7">The sequence shown here is derived from an EMBL/GenBank/DDBJ whole genome shotgun (WGS) entry which is preliminary data.</text>
</comment>
<dbReference type="PROSITE" id="PS50106">
    <property type="entry name" value="PDZ"/>
    <property type="match status" value="3"/>
</dbReference>
<feature type="compositionally biased region" description="Basic and acidic residues" evidence="5">
    <location>
        <begin position="1592"/>
        <end position="1605"/>
    </location>
</feature>
<dbReference type="CDD" id="cd23058">
    <property type="entry name" value="PDZ2_Par3-like"/>
    <property type="match status" value="1"/>
</dbReference>
<feature type="region of interest" description="Disordered" evidence="5">
    <location>
        <begin position="1554"/>
        <end position="1675"/>
    </location>
</feature>
<dbReference type="InterPro" id="IPR052213">
    <property type="entry name" value="PAR3"/>
</dbReference>
<feature type="domain" description="PDZ" evidence="6">
    <location>
        <begin position="766"/>
        <end position="842"/>
    </location>
</feature>
<dbReference type="GO" id="GO:0051301">
    <property type="term" value="P:cell division"/>
    <property type="evidence" value="ECO:0007669"/>
    <property type="project" value="UniProtKB-KW"/>
</dbReference>
<sequence>MLDGCKKGATGPLACGDLAEKVAQLFGWRQTYQIEKLHKGIQHTNTLEKIVHQRKKVRHLNGTAIRGPRRVRPLAKGSSALGTGRQAGRSAGLAGYLPAAPALDLFTLLAARPRAAPPLAAALSAVCGSSPNRLVAAPAGPGCPAAPRLMEPLERVMMVSPLASAGPQVCVKTASVLRTQSASSWLAVHSLQSQSDGGILDPDDRLLDVVDDREQIIANYEDDETAQHGRHIAGAPPHVGDRGDGASAGGSSVGSSSAGGNSPDIFISHLHPPCGQTDIEVTGEEQAGLTPLQVRRGSEPALNHLPATAPTVVPCDATKRWSAAPLMDDEPTPKSAVARKAAAHRKAEHRQPRHPPSDPGGQPWPEEDEGAATPAPPSPSSSAFSKFVRDSNRLSMQFLSDGGTKWLEAAERINAVPSAPRKEPLGANSSSPVQSFHPSDGEDELIEYVVLRNEEGPLGIHVVPDYDRLGQDRGLLVQGIEPGGRIDQDGRLGFCDRIIEINGHNLLNMPFQTVQEIFRDSLRSPELRLRVVKYKHNLEARRPPPPVFPKPNDLHGRRAASEDREPVNMVEGEEKGPHVHTKVATVSPTKKVPSSAHPASRNANILITANTRKIGKKLEIELVKGPYGLGFSITTRDNPAGGNCPIYIKNILPKGAAIDDGRLKPGDRLLEVNGVAMTGKTQSEAVATLRNAPPGSTVSLVVSRQEKGDESPRLPRELSRAGNKFERVTYNDDNCQQLIRSDEPPEKANDDGAVCPWKQREILTFDIPVHDTEKAGLGVSVKGKTSATNSGPVDLGIFVKSVINGGAASRDGRLRTNDQLININGVSLIASNNSDAMETLRRNMHQEGPKPGVITLTVSRRVPSLLNLNTSTESGASGRDSVNSLLSSSSSAEFLGSGRGDGEGPTPENSCASETSENTVIFMPKANGDIPRDMRLGEPKVINPLDPLANRNPVLDRLTGQSGLRNESYYRATADSSWNANLTAMGNKFNSPTLHCANGETVLIEDEYSTHHIVAPNPRRPDRISIPPPHQQAPNPKSPPAPDTPSTPGVHGDATYASQTSLEVDPATFSRDAVGRQSMSEKRHASLDAKNTDTYQRQKKAREEREKQKNQSDSSEEQMDGHFNGVDTKKVDLGPGLGMKKSSSLESLQTMVQEIQMLEDGEVAYSYRGNGPVKVIRGRGCNESFRAAVDRSYEAPLGEMRQPMETPVAAIPAREHVFLPPLPPPAKPRERAIDVFYPYAVSEEEAEIQPTGNFGRGSARQSSLNSALDNKYGKKDAKKKAGLFKGIGSMFRFGKHRKGGENALQDKLTEEAEEADAQEREKEAARQAAQEEHQRIREQYQRLMQRQQQTEMQQQLEQMQMHEQNMPSSRTERIHQLRAQHQRKHVERRGQYPLDEREERYEQAIREMKSNFHHNVPHQERAMSNVRLETPPQEPQPPPIMQNAHRRNPSYDLYGDRPGSRLGDPTRYSHYVNYEEIQHHLSKRSEQLSEQQIIQMRQQVQLQRVKVEAEDESRKQMHYHSQRRDPREVPQQRPVSNFFEYESVIRAGQHTMLHPVHHHQQQQQQQQHQHQQQQQQMHPAHMFRDANANSLPRKDRPDPRTEFHVPKPRAQFTNIQPHQQYPSPDNNNHKQMHYAKHHPPPPPQQRYPPDSYVPVHRSTARMANGFSKLPPGSKV</sequence>
<feature type="compositionally biased region" description="Low complexity" evidence="5">
    <location>
        <begin position="1561"/>
        <end position="1576"/>
    </location>
</feature>
<dbReference type="OrthoDB" id="6264899at2759"/>
<feature type="compositionally biased region" description="Pro residues" evidence="5">
    <location>
        <begin position="1026"/>
        <end position="1045"/>
    </location>
</feature>
<organism evidence="7 8">
    <name type="scientific">Cloeon dipterum</name>
    <dbReference type="NCBI Taxonomy" id="197152"/>
    <lineage>
        <taxon>Eukaryota</taxon>
        <taxon>Metazoa</taxon>
        <taxon>Ecdysozoa</taxon>
        <taxon>Arthropoda</taxon>
        <taxon>Hexapoda</taxon>
        <taxon>Insecta</taxon>
        <taxon>Pterygota</taxon>
        <taxon>Palaeoptera</taxon>
        <taxon>Ephemeroptera</taxon>
        <taxon>Pisciforma</taxon>
        <taxon>Baetidae</taxon>
        <taxon>Cloeon</taxon>
    </lineage>
</organism>
<keyword evidence="2" id="KW-0132">Cell division</keyword>
<evidence type="ECO:0000256" key="5">
    <source>
        <dbReference type="SAM" id="MobiDB-lite"/>
    </source>
</evidence>
<feature type="compositionally biased region" description="Polar residues" evidence="5">
    <location>
        <begin position="427"/>
        <end position="437"/>
    </location>
</feature>
<dbReference type="GO" id="GO:0035091">
    <property type="term" value="F:phosphatidylinositol binding"/>
    <property type="evidence" value="ECO:0007669"/>
    <property type="project" value="TreeGrafter"/>
</dbReference>
<feature type="compositionally biased region" description="Basic and acidic residues" evidence="5">
    <location>
        <begin position="1079"/>
        <end position="1091"/>
    </location>
</feature>
<dbReference type="GO" id="GO:0007155">
    <property type="term" value="P:cell adhesion"/>
    <property type="evidence" value="ECO:0007669"/>
    <property type="project" value="TreeGrafter"/>
</dbReference>
<dbReference type="Pfam" id="PF00595">
    <property type="entry name" value="PDZ"/>
    <property type="match status" value="3"/>
</dbReference>
<dbReference type="GO" id="GO:0030010">
    <property type="term" value="P:establishment of cell polarity"/>
    <property type="evidence" value="ECO:0007669"/>
    <property type="project" value="TreeGrafter"/>
</dbReference>
<evidence type="ECO:0000256" key="2">
    <source>
        <dbReference type="ARBA" id="ARBA00022618"/>
    </source>
</evidence>
<feature type="region of interest" description="Disordered" evidence="5">
    <location>
        <begin position="419"/>
        <end position="439"/>
    </location>
</feature>
<feature type="compositionally biased region" description="Basic and acidic residues" evidence="5">
    <location>
        <begin position="1506"/>
        <end position="1515"/>
    </location>
</feature>
<feature type="region of interest" description="Disordered" evidence="5">
    <location>
        <begin position="324"/>
        <end position="385"/>
    </location>
</feature>
<evidence type="ECO:0000313" key="7">
    <source>
        <dbReference type="EMBL" id="CAB3371895.1"/>
    </source>
</evidence>
<evidence type="ECO:0000313" key="8">
    <source>
        <dbReference type="Proteomes" id="UP000494165"/>
    </source>
</evidence>
<proteinExistence type="inferred from homology"/>
<dbReference type="SMART" id="SM00228">
    <property type="entry name" value="PDZ"/>
    <property type="match status" value="3"/>
</dbReference>
<feature type="region of interest" description="Disordered" evidence="5">
    <location>
        <begin position="220"/>
        <end position="278"/>
    </location>
</feature>
<dbReference type="Pfam" id="PF12053">
    <property type="entry name" value="Par3_HAL_N_term"/>
    <property type="match status" value="1"/>
</dbReference>
<gene>
    <name evidence="7" type="ORF">CLODIP_2_CD00460</name>
</gene>
<feature type="region of interest" description="Disordered" evidence="5">
    <location>
        <begin position="868"/>
        <end position="917"/>
    </location>
</feature>
<dbReference type="GO" id="GO:0043296">
    <property type="term" value="C:apical junction complex"/>
    <property type="evidence" value="ECO:0007669"/>
    <property type="project" value="TreeGrafter"/>
</dbReference>
<evidence type="ECO:0000256" key="1">
    <source>
        <dbReference type="ARBA" id="ARBA00005358"/>
    </source>
</evidence>
<dbReference type="GO" id="GO:0008104">
    <property type="term" value="P:intracellular protein localization"/>
    <property type="evidence" value="ECO:0007669"/>
    <property type="project" value="TreeGrafter"/>
</dbReference>
<dbReference type="PANTHER" id="PTHR16484:SF17">
    <property type="entry name" value="BAZOOKA, ISOFORM B"/>
    <property type="match status" value="1"/>
</dbReference>
<feature type="compositionally biased region" description="Basic and acidic residues" evidence="5">
    <location>
        <begin position="1317"/>
        <end position="1332"/>
    </location>
</feature>
<keyword evidence="4" id="KW-0131">Cell cycle</keyword>
<dbReference type="InterPro" id="IPR001478">
    <property type="entry name" value="PDZ"/>
</dbReference>
<feature type="domain" description="PDZ" evidence="6">
    <location>
        <begin position="447"/>
        <end position="533"/>
    </location>
</feature>
<protein>
    <recommendedName>
        <fullName evidence="6">PDZ domain-containing protein</fullName>
    </recommendedName>
</protein>
<feature type="domain" description="PDZ" evidence="6">
    <location>
        <begin position="619"/>
        <end position="704"/>
    </location>
</feature>
<dbReference type="PANTHER" id="PTHR16484">
    <property type="entry name" value="PARTITIONING DEFECTIVE 3 RELATED"/>
    <property type="match status" value="1"/>
</dbReference>
<feature type="compositionally biased region" description="Low complexity" evidence="5">
    <location>
        <begin position="253"/>
        <end position="262"/>
    </location>
</feature>
<feature type="compositionally biased region" description="Polar residues" evidence="5">
    <location>
        <begin position="1259"/>
        <end position="1268"/>
    </location>
</feature>
<feature type="region of interest" description="Disordered" evidence="5">
    <location>
        <begin position="1310"/>
        <end position="1332"/>
    </location>
</feature>
<dbReference type="EMBL" id="CADEPI010000066">
    <property type="protein sequence ID" value="CAB3371895.1"/>
    <property type="molecule type" value="Genomic_DNA"/>
</dbReference>
<dbReference type="Gene3D" id="3.10.20.90">
    <property type="entry name" value="Phosphatidylinositol 3-kinase Catalytic Subunit, Chain A, domain 1"/>
    <property type="match status" value="1"/>
</dbReference>
<dbReference type="InterPro" id="IPR036034">
    <property type="entry name" value="PDZ_sf"/>
</dbReference>
<dbReference type="GO" id="GO:0045197">
    <property type="term" value="P:establishment or maintenance of epithelial cell apical/basal polarity"/>
    <property type="evidence" value="ECO:0007669"/>
    <property type="project" value="TreeGrafter"/>
</dbReference>
<accession>A0A8S1D259</accession>
<evidence type="ECO:0000256" key="4">
    <source>
        <dbReference type="ARBA" id="ARBA00023306"/>
    </source>
</evidence>
<feature type="region of interest" description="Disordered" evidence="5">
    <location>
        <begin position="1248"/>
        <end position="1276"/>
    </location>
</feature>
<feature type="compositionally biased region" description="Basic residues" evidence="5">
    <location>
        <begin position="341"/>
        <end position="353"/>
    </location>
</feature>
<feature type="compositionally biased region" description="Basic and acidic residues" evidence="5">
    <location>
        <begin position="552"/>
        <end position="577"/>
    </location>
</feature>
<dbReference type="CDD" id="cd23059">
    <property type="entry name" value="PDZ3_Par3-like"/>
    <property type="match status" value="1"/>
</dbReference>
<feature type="region of interest" description="Disordered" evidence="5">
    <location>
        <begin position="542"/>
        <end position="598"/>
    </location>
</feature>
<dbReference type="GO" id="GO:0051660">
    <property type="term" value="P:establishment of centrosome localization"/>
    <property type="evidence" value="ECO:0007669"/>
    <property type="project" value="TreeGrafter"/>
</dbReference>
<dbReference type="GO" id="GO:0005938">
    <property type="term" value="C:cell cortex"/>
    <property type="evidence" value="ECO:0007669"/>
    <property type="project" value="TreeGrafter"/>
</dbReference>
<dbReference type="FunFam" id="2.30.42.10:FF:000011">
    <property type="entry name" value="partitioning defective 3 homolog isoform X1"/>
    <property type="match status" value="1"/>
</dbReference>
<feature type="region of interest" description="Disordered" evidence="5">
    <location>
        <begin position="1429"/>
        <end position="1462"/>
    </location>
</feature>
<feature type="compositionally biased region" description="Polar residues" evidence="5">
    <location>
        <begin position="907"/>
        <end position="917"/>
    </location>
</feature>
<feature type="region of interest" description="Disordered" evidence="5">
    <location>
        <begin position="1506"/>
        <end position="1535"/>
    </location>
</feature>
<evidence type="ECO:0000256" key="3">
    <source>
        <dbReference type="ARBA" id="ARBA00022737"/>
    </source>
</evidence>
<dbReference type="InterPro" id="IPR021922">
    <property type="entry name" value="Par3/HAL_N"/>
</dbReference>
<feature type="compositionally biased region" description="Low complexity" evidence="5">
    <location>
        <begin position="877"/>
        <end position="896"/>
    </location>
</feature>
<keyword evidence="8" id="KW-1185">Reference proteome</keyword>
<evidence type="ECO:0000259" key="6">
    <source>
        <dbReference type="PROSITE" id="PS50106"/>
    </source>
</evidence>
<feature type="compositionally biased region" description="Basic residues" evidence="5">
    <location>
        <begin position="1630"/>
        <end position="1639"/>
    </location>
</feature>
<name>A0A8S1D259_9INSE</name>
<reference evidence="7 8" key="1">
    <citation type="submission" date="2020-04" db="EMBL/GenBank/DDBJ databases">
        <authorList>
            <person name="Alioto T."/>
            <person name="Alioto T."/>
            <person name="Gomez Garrido J."/>
        </authorList>
    </citation>
    <scope>NUCLEOTIDE SEQUENCE [LARGE SCALE GENOMIC DNA]</scope>
</reference>